<dbReference type="EMBL" id="JACHEP010000001">
    <property type="protein sequence ID" value="MBB5323430.1"/>
    <property type="molecule type" value="Genomic_DNA"/>
</dbReference>
<dbReference type="Pfam" id="PF17313">
    <property type="entry name" value="DUF5359"/>
    <property type="match status" value="1"/>
</dbReference>
<evidence type="ECO:0008006" key="4">
    <source>
        <dbReference type="Google" id="ProtNLM"/>
    </source>
</evidence>
<comment type="caution">
    <text evidence="2">The sequence shown here is derived from an EMBL/GenBank/DDBJ whole genome shotgun (WGS) entry which is preliminary data.</text>
</comment>
<sequence>MKQIERVLIKIVIVQFLFLLLAQCLLLYTPLAPYVTKVYEYEGVTKQEKTKTIETTVDRS</sequence>
<name>A0A7W8MV81_9BACL</name>
<dbReference type="AlphaFoldDB" id="A0A7W8MV81"/>
<evidence type="ECO:0000256" key="1">
    <source>
        <dbReference type="SAM" id="Phobius"/>
    </source>
</evidence>
<accession>A0A7W8MV81</accession>
<evidence type="ECO:0000313" key="2">
    <source>
        <dbReference type="EMBL" id="MBB5323430.1"/>
    </source>
</evidence>
<gene>
    <name evidence="2" type="ORF">HNQ34_000507</name>
</gene>
<proteinExistence type="predicted"/>
<keyword evidence="1" id="KW-0812">Transmembrane</keyword>
<keyword evidence="3" id="KW-1185">Reference proteome</keyword>
<evidence type="ECO:0000313" key="3">
    <source>
        <dbReference type="Proteomes" id="UP000520011"/>
    </source>
</evidence>
<dbReference type="Proteomes" id="UP000520011">
    <property type="component" value="Unassembled WGS sequence"/>
</dbReference>
<feature type="transmembrane region" description="Helical" evidence="1">
    <location>
        <begin position="7"/>
        <end position="28"/>
    </location>
</feature>
<keyword evidence="1" id="KW-0472">Membrane</keyword>
<dbReference type="InterPro" id="IPR035281">
    <property type="entry name" value="DUF5359"/>
</dbReference>
<organism evidence="2 3">
    <name type="scientific">Anoxybacteroides tepidamans</name>
    <dbReference type="NCBI Taxonomy" id="265948"/>
    <lineage>
        <taxon>Bacteria</taxon>
        <taxon>Bacillati</taxon>
        <taxon>Bacillota</taxon>
        <taxon>Bacilli</taxon>
        <taxon>Bacillales</taxon>
        <taxon>Anoxybacillaceae</taxon>
        <taxon>Anoxybacteroides</taxon>
    </lineage>
</organism>
<keyword evidence="1" id="KW-1133">Transmembrane helix</keyword>
<protein>
    <recommendedName>
        <fullName evidence="4">YpfB family protein</fullName>
    </recommendedName>
</protein>
<reference evidence="2 3" key="1">
    <citation type="submission" date="2020-08" db="EMBL/GenBank/DDBJ databases">
        <title>Genomic Encyclopedia of Type Strains, Phase IV (KMG-IV): sequencing the most valuable type-strain genomes for metagenomic binning, comparative biology and taxonomic classification.</title>
        <authorList>
            <person name="Goeker M."/>
        </authorList>
    </citation>
    <scope>NUCLEOTIDE SEQUENCE [LARGE SCALE GENOMIC DNA]</scope>
    <source>
        <strain evidence="2 3">DSM 16325</strain>
    </source>
</reference>
<dbReference type="RefSeq" id="WP_183251144.1">
    <property type="nucleotide sequence ID" value="NZ_JACHEP010000001.1"/>
</dbReference>